<keyword evidence="1" id="KW-0812">Transmembrane</keyword>
<dbReference type="EMBL" id="JAAUVV010000011">
    <property type="protein sequence ID" value="NJJ04043.1"/>
    <property type="molecule type" value="Genomic_DNA"/>
</dbReference>
<evidence type="ECO:0000313" key="3">
    <source>
        <dbReference type="Proteomes" id="UP000591626"/>
    </source>
</evidence>
<comment type="caution">
    <text evidence="2">The sequence shown here is derived from an EMBL/GenBank/DDBJ whole genome shotgun (WGS) entry which is preliminary data.</text>
</comment>
<keyword evidence="1" id="KW-0472">Membrane</keyword>
<name>A0AAP6XMQ6_9CORY</name>
<reference evidence="2 3" key="1">
    <citation type="submission" date="2020-03" db="EMBL/GenBank/DDBJ databases">
        <title>Draft genome sequences of bacterial isolates from the female urobiome.</title>
        <authorList>
            <person name="Miller-Ensminger T."/>
            <person name="Wolfe A.J."/>
            <person name="Putonti C."/>
        </authorList>
    </citation>
    <scope>NUCLEOTIDE SEQUENCE [LARGE SCALE GENOMIC DNA]</scope>
    <source>
        <strain evidence="2 3">UMB8490</strain>
    </source>
</reference>
<sequence>MRLDSNRLVIALSATAIGLYNCGVTLSESHNASVVSLIYASIAPFAASYAPAPGQPASPTTWMTIGLILSLLVTFGAVISALLGISRIGWARATSKRRRGGPVVIGSSEEANSIVRSVLDQERELPVHILEKGNPTAKGTLGLGYKQHLSDDRLVAQTVKHASHVIIAAENDIETARLSSEAQDLRHAQCGETVSIFQLLRSPELATSARFTHIAQRRPVEAFHPADLTVRAITDKILHLLTTLDAHTVEVKQCGPGDEKRELDAWIHNYNRFANELEVQQIVSPQVEGLADMVVLVGDPVHVAAQIPSLRKRRAIIAVTDHILQGLVWNDAEAGTVLEVIDPQKVGLSIDAIRDSAFSVWGWAFDIAYTSLYGPPSPSQKLSHDDILKARQTSEAAARAMVENLRLHGFQLVKDGYGWEEHPSEQEITSMAEAEHDDWMLKRTWIDSNGTERRASYDYSKEPPARKPSYKPFAELDSHTQDYNHKIVKVVYPALAGMFGYGISRIS</sequence>
<dbReference type="AlphaFoldDB" id="A0AAP6XMQ6"/>
<dbReference type="Proteomes" id="UP000591626">
    <property type="component" value="Unassembled WGS sequence"/>
</dbReference>
<dbReference type="RefSeq" id="WP_167616612.1">
    <property type="nucleotide sequence ID" value="NZ_JAAUVV010000011.1"/>
</dbReference>
<protein>
    <submittedName>
        <fullName evidence="2">Uncharacterized protein</fullName>
    </submittedName>
</protein>
<gene>
    <name evidence="2" type="ORF">HC138_06725</name>
</gene>
<keyword evidence="1" id="KW-1133">Transmembrane helix</keyword>
<accession>A0AAP6XMQ6</accession>
<evidence type="ECO:0000313" key="2">
    <source>
        <dbReference type="EMBL" id="NJJ04043.1"/>
    </source>
</evidence>
<feature type="transmembrane region" description="Helical" evidence="1">
    <location>
        <begin position="62"/>
        <end position="90"/>
    </location>
</feature>
<proteinExistence type="predicted"/>
<organism evidence="2 3">
    <name type="scientific">Corynebacterium coyleae</name>
    <dbReference type="NCBI Taxonomy" id="53374"/>
    <lineage>
        <taxon>Bacteria</taxon>
        <taxon>Bacillati</taxon>
        <taxon>Actinomycetota</taxon>
        <taxon>Actinomycetes</taxon>
        <taxon>Mycobacteriales</taxon>
        <taxon>Corynebacteriaceae</taxon>
        <taxon>Corynebacterium</taxon>
    </lineage>
</organism>
<evidence type="ECO:0000256" key="1">
    <source>
        <dbReference type="SAM" id="Phobius"/>
    </source>
</evidence>